<keyword evidence="3" id="KW-1185">Reference proteome</keyword>
<feature type="compositionally biased region" description="Polar residues" evidence="1">
    <location>
        <begin position="47"/>
        <end position="63"/>
    </location>
</feature>
<evidence type="ECO:0000313" key="3">
    <source>
        <dbReference type="Proteomes" id="UP001159363"/>
    </source>
</evidence>
<evidence type="ECO:0000313" key="2">
    <source>
        <dbReference type="EMBL" id="KAJ8869878.1"/>
    </source>
</evidence>
<dbReference type="Proteomes" id="UP001159363">
    <property type="component" value="Chromosome 12"/>
</dbReference>
<feature type="region of interest" description="Disordered" evidence="1">
    <location>
        <begin position="1"/>
        <end position="71"/>
    </location>
</feature>
<accession>A0ABQ9GEJ5</accession>
<name>A0ABQ9GEJ5_9NEOP</name>
<comment type="caution">
    <text evidence="2">The sequence shown here is derived from an EMBL/GenBank/DDBJ whole genome shotgun (WGS) entry which is preliminary data.</text>
</comment>
<evidence type="ECO:0000256" key="1">
    <source>
        <dbReference type="SAM" id="MobiDB-lite"/>
    </source>
</evidence>
<reference evidence="2 3" key="1">
    <citation type="submission" date="2023-02" db="EMBL/GenBank/DDBJ databases">
        <title>LHISI_Scaffold_Assembly.</title>
        <authorList>
            <person name="Stuart O.P."/>
            <person name="Cleave R."/>
            <person name="Magrath M.J.L."/>
            <person name="Mikheyev A.S."/>
        </authorList>
    </citation>
    <scope>NUCLEOTIDE SEQUENCE [LARGE SCALE GENOMIC DNA]</scope>
    <source>
        <strain evidence="2">Daus_M_001</strain>
        <tissue evidence="2">Leg muscle</tissue>
    </source>
</reference>
<organism evidence="2 3">
    <name type="scientific">Dryococelus australis</name>
    <dbReference type="NCBI Taxonomy" id="614101"/>
    <lineage>
        <taxon>Eukaryota</taxon>
        <taxon>Metazoa</taxon>
        <taxon>Ecdysozoa</taxon>
        <taxon>Arthropoda</taxon>
        <taxon>Hexapoda</taxon>
        <taxon>Insecta</taxon>
        <taxon>Pterygota</taxon>
        <taxon>Neoptera</taxon>
        <taxon>Polyneoptera</taxon>
        <taxon>Phasmatodea</taxon>
        <taxon>Verophasmatodea</taxon>
        <taxon>Anareolatae</taxon>
        <taxon>Phasmatidae</taxon>
        <taxon>Eurycanthinae</taxon>
        <taxon>Dryococelus</taxon>
    </lineage>
</organism>
<gene>
    <name evidence="2" type="ORF">PR048_028887</name>
</gene>
<proteinExistence type="predicted"/>
<protein>
    <submittedName>
        <fullName evidence="2">Uncharacterized protein</fullName>
    </submittedName>
</protein>
<feature type="compositionally biased region" description="Basic and acidic residues" evidence="1">
    <location>
        <begin position="1"/>
        <end position="16"/>
    </location>
</feature>
<sequence>MEQRGMKGQEKREIQKKTPTSGIPSPEDPGVTGPGVEPGSYRGPDMQTKNAESAASLVNTSRTPPAPDWKGQFPRVTKWLRHSPLNLRHLRSCQECSKYPIVTLPPRTASVERLVSSDIDLPWPATTRWRLFFKAAASEGSTRHLGGHSTPFSSYTRCHDVRSRRRERQVWCSDANTCRVRVQALCVLAVVGGQCRQLWGSPLKSTAGKIWWQEKTVPTLRVIYWRVIGSTAGGGPWPGTAGVCRHGSQDVSSAPRRRYISRSCAICRRSRLPLSAARSPPPSSRSVALLCVHAHLFAMPALSGPTWAYEHCTPLPPPSCPYASLTVPTCGLRQGCADWCTNFKNSIGIGAAVAERLACFPPIKANRTMTLVGGFSLGSSVSPAFSFRRCSILTSIILIGSQYLAVKSRPNIFTLKTTGLPNLPHPRPAAHQPIAPREAGFTDLIRRWGRGGVVVRLLVSHQGEPGSIPGGVAPGFSHVEIVLGDAAGQRVFSLTSHFPRPLHSGAAPYSPHFIVIGSRNHNFKSRPSLFTPLHETTRRFLGCVRTHSLIGCAKL</sequence>
<dbReference type="EMBL" id="JARBHB010000013">
    <property type="protein sequence ID" value="KAJ8869878.1"/>
    <property type="molecule type" value="Genomic_DNA"/>
</dbReference>